<sequence length="435" mass="47618">MVAGLDVDADESVNLWRRLKAILGSSPQKEHVPQGEGDNVDSVTERWKLLTRYQEDIPHCSLNCIYELVLDYNCAHTDFACICTRLEVISQDVKFRSCYDHCPINPDQRWTPGRLLDFCELVGVQPALPDYMSQYSELHRRQPVEARAFAQESGATGGRVSVVTVYSTATRIHASTSDAEVLTSTMTITASWVSAIQTVLVTKTATGFSTSQISSVSTYLPTATPEPVDPSLQSTGLSTGAKAGIGVAIPLAVICIASILLWYIRRKKKNGGDGGGHDETQLPTTISPTSPAVNNLPFEKDGNAINELDGQQNSETDAKSKTTIFELDANLTTPEKDQGQQKEVTSGDSLTTVGAFPRPSSMQEEMSGPANICGFNTPRESQEGNPSHAYEEMSLADLEEELARVARRKERLQHLESLENTQEALRRLIAARKKE</sequence>
<evidence type="ECO:0000256" key="10">
    <source>
        <dbReference type="SAM" id="MobiDB-lite"/>
    </source>
</evidence>
<reference evidence="13" key="2">
    <citation type="submission" date="2021-01" db="EMBL/GenBank/DDBJ databases">
        <title>Pan-genome distribution and transcriptional activeness of fungal secondary metabolism genes in Aspergillus section Fumigati.</title>
        <authorList>
            <person name="Takahashi H."/>
            <person name="Umemura M."/>
            <person name="Ninomiya A."/>
            <person name="Kusuya Y."/>
            <person name="Urayama S."/>
            <person name="Shimizu M."/>
            <person name="Watanabe A."/>
            <person name="Kamei K."/>
            <person name="Yaguchi T."/>
            <person name="Hagiwara D."/>
        </authorList>
    </citation>
    <scope>NUCLEOTIDE SEQUENCE</scope>
    <source>
        <strain evidence="13">IFM 46973</strain>
    </source>
</reference>
<evidence type="ECO:0000256" key="6">
    <source>
        <dbReference type="ARBA" id="ARBA00022729"/>
    </source>
</evidence>
<reference evidence="13" key="1">
    <citation type="journal article" date="2015" name="Genome Announc.">
        <title>Draft Genome Sequence of the Pathogenic Filamentous Fungus Aspergillus udagawae Strain IFM 46973T.</title>
        <authorList>
            <person name="Kusuya Y."/>
            <person name="Takahashi-Nakaguchi A."/>
            <person name="Takahashi H."/>
            <person name="Yaguchi T."/>
        </authorList>
    </citation>
    <scope>NUCLEOTIDE SEQUENCE</scope>
    <source>
        <strain evidence="13">IFM 46973</strain>
    </source>
</reference>
<evidence type="ECO:0000259" key="12">
    <source>
        <dbReference type="Pfam" id="PF05730"/>
    </source>
</evidence>
<feature type="region of interest" description="Disordered" evidence="10">
    <location>
        <begin position="270"/>
        <end position="367"/>
    </location>
</feature>
<keyword evidence="11" id="KW-0812">Transmembrane</keyword>
<evidence type="ECO:0000256" key="7">
    <source>
        <dbReference type="ARBA" id="ARBA00023157"/>
    </source>
</evidence>
<evidence type="ECO:0000313" key="13">
    <source>
        <dbReference type="EMBL" id="GIC86377.1"/>
    </source>
</evidence>
<feature type="compositionally biased region" description="Polar residues" evidence="10">
    <location>
        <begin position="341"/>
        <end position="352"/>
    </location>
</feature>
<dbReference type="Proteomes" id="UP000036893">
    <property type="component" value="Unassembled WGS sequence"/>
</dbReference>
<keyword evidence="7" id="KW-1015">Disulfide bond</keyword>
<feature type="domain" description="CFEM" evidence="12">
    <location>
        <begin position="55"/>
        <end position="90"/>
    </location>
</feature>
<feature type="transmembrane region" description="Helical" evidence="11">
    <location>
        <begin position="243"/>
        <end position="264"/>
    </location>
</feature>
<feature type="compositionally biased region" description="Polar residues" evidence="10">
    <location>
        <begin position="281"/>
        <end position="293"/>
    </location>
</feature>
<keyword evidence="6" id="KW-0732">Signal</keyword>
<dbReference type="EMBL" id="BBXM02000002">
    <property type="protein sequence ID" value="GIC86377.1"/>
    <property type="molecule type" value="Genomic_DNA"/>
</dbReference>
<dbReference type="Pfam" id="PF05730">
    <property type="entry name" value="CFEM"/>
    <property type="match status" value="1"/>
</dbReference>
<evidence type="ECO:0000313" key="14">
    <source>
        <dbReference type="Proteomes" id="UP000036893"/>
    </source>
</evidence>
<evidence type="ECO:0000256" key="4">
    <source>
        <dbReference type="ARBA" id="ARBA00022525"/>
    </source>
</evidence>
<organism evidence="13 14">
    <name type="scientific">Aspergillus udagawae</name>
    <dbReference type="NCBI Taxonomy" id="91492"/>
    <lineage>
        <taxon>Eukaryota</taxon>
        <taxon>Fungi</taxon>
        <taxon>Dikarya</taxon>
        <taxon>Ascomycota</taxon>
        <taxon>Pezizomycotina</taxon>
        <taxon>Eurotiomycetes</taxon>
        <taxon>Eurotiomycetidae</taxon>
        <taxon>Eurotiales</taxon>
        <taxon>Aspergillaceae</taxon>
        <taxon>Aspergillus</taxon>
        <taxon>Aspergillus subgen. Fumigati</taxon>
    </lineage>
</organism>
<keyword evidence="4" id="KW-0964">Secreted</keyword>
<evidence type="ECO:0000256" key="2">
    <source>
        <dbReference type="ARBA" id="ARBA00004613"/>
    </source>
</evidence>
<dbReference type="AlphaFoldDB" id="A0A8E0QLS8"/>
<dbReference type="GeneID" id="66990223"/>
<feature type="coiled-coil region" evidence="9">
    <location>
        <begin position="395"/>
        <end position="435"/>
    </location>
</feature>
<evidence type="ECO:0000256" key="11">
    <source>
        <dbReference type="SAM" id="Phobius"/>
    </source>
</evidence>
<evidence type="ECO:0000256" key="9">
    <source>
        <dbReference type="SAM" id="Coils"/>
    </source>
</evidence>
<evidence type="ECO:0000256" key="5">
    <source>
        <dbReference type="ARBA" id="ARBA00022622"/>
    </source>
</evidence>
<keyword evidence="11" id="KW-1133">Transmembrane helix</keyword>
<comment type="caution">
    <text evidence="13">The sequence shown here is derived from an EMBL/GenBank/DDBJ whole genome shotgun (WGS) entry which is preliminary data.</text>
</comment>
<dbReference type="InterPro" id="IPR008427">
    <property type="entry name" value="Extracellular_membr_CFEM_dom"/>
</dbReference>
<comment type="similarity">
    <text evidence="3">Belongs to the RBT5 family.</text>
</comment>
<name>A0A8E0QLS8_9EURO</name>
<keyword evidence="11" id="KW-0472">Membrane</keyword>
<evidence type="ECO:0000256" key="3">
    <source>
        <dbReference type="ARBA" id="ARBA00010031"/>
    </source>
</evidence>
<keyword evidence="8" id="KW-0449">Lipoprotein</keyword>
<keyword evidence="5" id="KW-0336">GPI-anchor</keyword>
<proteinExistence type="inferred from homology"/>
<accession>A0A8E0QLS8</accession>
<evidence type="ECO:0000256" key="1">
    <source>
        <dbReference type="ARBA" id="ARBA00004589"/>
    </source>
</evidence>
<evidence type="ECO:0000256" key="8">
    <source>
        <dbReference type="ARBA" id="ARBA00023288"/>
    </source>
</evidence>
<dbReference type="GO" id="GO:0098552">
    <property type="term" value="C:side of membrane"/>
    <property type="evidence" value="ECO:0007669"/>
    <property type="project" value="UniProtKB-KW"/>
</dbReference>
<keyword evidence="5" id="KW-0325">Glycoprotein</keyword>
<gene>
    <name evidence="13" type="ORF">Aud_002747</name>
</gene>
<keyword evidence="9" id="KW-0175">Coiled coil</keyword>
<dbReference type="GO" id="GO:0005576">
    <property type="term" value="C:extracellular region"/>
    <property type="evidence" value="ECO:0007669"/>
    <property type="project" value="UniProtKB-SubCell"/>
</dbReference>
<comment type="subcellular location">
    <subcellularLocation>
        <location evidence="1">Membrane</location>
        <topology evidence="1">Lipid-anchor</topology>
        <topology evidence="1">GPI-anchor</topology>
    </subcellularLocation>
    <subcellularLocation>
        <location evidence="2">Secreted</location>
    </subcellularLocation>
</comment>
<dbReference type="RefSeq" id="XP_043143643.1">
    <property type="nucleotide sequence ID" value="XM_043287708.1"/>
</dbReference>
<protein>
    <recommendedName>
        <fullName evidence="12">CFEM domain-containing protein</fullName>
    </recommendedName>
</protein>